<keyword evidence="4" id="KW-1185">Reference proteome</keyword>
<dbReference type="Proteomes" id="UP001591681">
    <property type="component" value="Unassembled WGS sequence"/>
</dbReference>
<dbReference type="InterPro" id="IPR027886">
    <property type="entry name" value="SPMIP4"/>
</dbReference>
<dbReference type="EMBL" id="JBHFQA010000017">
    <property type="protein sequence ID" value="KAL2083825.1"/>
    <property type="molecule type" value="Genomic_DNA"/>
</dbReference>
<evidence type="ECO:0000313" key="4">
    <source>
        <dbReference type="Proteomes" id="UP001591681"/>
    </source>
</evidence>
<dbReference type="Pfam" id="PF15093">
    <property type="entry name" value="SPMIP4-like"/>
    <property type="match status" value="1"/>
</dbReference>
<feature type="chain" id="PRO_5044814226" evidence="2">
    <location>
        <begin position="24"/>
        <end position="406"/>
    </location>
</feature>
<keyword evidence="2" id="KW-0732">Signal</keyword>
<evidence type="ECO:0000256" key="2">
    <source>
        <dbReference type="SAM" id="SignalP"/>
    </source>
</evidence>
<feature type="signal peptide" evidence="2">
    <location>
        <begin position="1"/>
        <end position="23"/>
    </location>
</feature>
<gene>
    <name evidence="3" type="ORF">ACEWY4_019343</name>
</gene>
<reference evidence="3 4" key="1">
    <citation type="submission" date="2024-09" db="EMBL/GenBank/DDBJ databases">
        <title>A chromosome-level genome assembly of Gray's grenadier anchovy, Coilia grayii.</title>
        <authorList>
            <person name="Fu Z."/>
        </authorList>
    </citation>
    <scope>NUCLEOTIDE SEQUENCE [LARGE SCALE GENOMIC DNA]</scope>
    <source>
        <strain evidence="3">G4</strain>
        <tissue evidence="3">Muscle</tissue>
    </source>
</reference>
<dbReference type="AlphaFoldDB" id="A0ABD1J9E9"/>
<evidence type="ECO:0000256" key="1">
    <source>
        <dbReference type="SAM" id="MobiDB-lite"/>
    </source>
</evidence>
<accession>A0ABD1J9E9</accession>
<protein>
    <submittedName>
        <fullName evidence="3">Uncharacterized protein</fullName>
    </submittedName>
</protein>
<evidence type="ECO:0000313" key="3">
    <source>
        <dbReference type="EMBL" id="KAL2083825.1"/>
    </source>
</evidence>
<organism evidence="3 4">
    <name type="scientific">Coilia grayii</name>
    <name type="common">Gray's grenadier anchovy</name>
    <dbReference type="NCBI Taxonomy" id="363190"/>
    <lineage>
        <taxon>Eukaryota</taxon>
        <taxon>Metazoa</taxon>
        <taxon>Chordata</taxon>
        <taxon>Craniata</taxon>
        <taxon>Vertebrata</taxon>
        <taxon>Euteleostomi</taxon>
        <taxon>Actinopterygii</taxon>
        <taxon>Neopterygii</taxon>
        <taxon>Teleostei</taxon>
        <taxon>Clupei</taxon>
        <taxon>Clupeiformes</taxon>
        <taxon>Clupeoidei</taxon>
        <taxon>Engraulidae</taxon>
        <taxon>Coilinae</taxon>
        <taxon>Coilia</taxon>
    </lineage>
</organism>
<proteinExistence type="predicted"/>
<dbReference type="PANTHER" id="PTHR31393:SF2">
    <property type="entry name" value="CHROMOSOME 7 OPEN READING FRAME 31"/>
    <property type="match status" value="1"/>
</dbReference>
<sequence length="406" mass="44360">MRVCVCVWICVCGCVCVCMGVNAEVCVCVCVCACVCVCVGVNRGVCVCINREKMIKVAVPREHPYQSHTPRYSMFPSTHTHTHTHTLSHPLHTPSAPLPRTVLSKTKGSAFRHEIVMVAMATERKGLCWLGDMYPSTHTHTNTLPHTHTPHSLTHTLHNLQKSHYATTYQLQFTGTGPAAPLKQDNFYDKAVAMVTGELNPCAVQLLSPPVLVPPRPLAGRSARRIQGWQPLDDHALLHGHTPLLTEHISAPPSAGIQPISSTNTHVLKAPPTTANILAGPRIGLEQGEGHAFDKATPTTGPTTAAAGSQSELKDPPMGSGAANQLKDPPMGSLIHTHAHTRTHTPQLGRNSAAVRLLELQDSFSKTEAHRRFHHTDTHTHPIDLRHNQHTGRKHAFYGLNAYYYH</sequence>
<dbReference type="PANTHER" id="PTHR31393">
    <property type="entry name" value="C5ORF31"/>
    <property type="match status" value="1"/>
</dbReference>
<name>A0ABD1J9E9_9TELE</name>
<feature type="region of interest" description="Disordered" evidence="1">
    <location>
        <begin position="291"/>
        <end position="322"/>
    </location>
</feature>
<comment type="caution">
    <text evidence="3">The sequence shown here is derived from an EMBL/GenBank/DDBJ whole genome shotgun (WGS) entry which is preliminary data.</text>
</comment>
<feature type="compositionally biased region" description="Low complexity" evidence="1">
    <location>
        <begin position="296"/>
        <end position="308"/>
    </location>
</feature>